<gene>
    <name evidence="2" type="ORF">SDC9_178179</name>
</gene>
<comment type="caution">
    <text evidence="2">The sequence shown here is derived from an EMBL/GenBank/DDBJ whole genome shotgun (WGS) entry which is preliminary data.</text>
</comment>
<sequence length="74" mass="8531">MEYAAVAVLIFIIPYHIAHVCQQLFKIIRRAALRGKLRKPRLDNNSGLQQIVYCLITGQRTNKVHIRYALLGEL</sequence>
<keyword evidence="1" id="KW-0472">Membrane</keyword>
<evidence type="ECO:0000256" key="1">
    <source>
        <dbReference type="SAM" id="Phobius"/>
    </source>
</evidence>
<dbReference type="EMBL" id="VSSQ01081928">
    <property type="protein sequence ID" value="MPN30708.1"/>
    <property type="molecule type" value="Genomic_DNA"/>
</dbReference>
<accession>A0A645GV81</accession>
<reference evidence="2" key="1">
    <citation type="submission" date="2019-08" db="EMBL/GenBank/DDBJ databases">
        <authorList>
            <person name="Kucharzyk K."/>
            <person name="Murdoch R.W."/>
            <person name="Higgins S."/>
            <person name="Loffler F."/>
        </authorList>
    </citation>
    <scope>NUCLEOTIDE SEQUENCE</scope>
</reference>
<keyword evidence="1" id="KW-1133">Transmembrane helix</keyword>
<feature type="transmembrane region" description="Helical" evidence="1">
    <location>
        <begin position="6"/>
        <end position="28"/>
    </location>
</feature>
<name>A0A645GV81_9ZZZZ</name>
<protein>
    <submittedName>
        <fullName evidence="2">Uncharacterized protein</fullName>
    </submittedName>
</protein>
<dbReference type="AlphaFoldDB" id="A0A645GV81"/>
<organism evidence="2">
    <name type="scientific">bioreactor metagenome</name>
    <dbReference type="NCBI Taxonomy" id="1076179"/>
    <lineage>
        <taxon>unclassified sequences</taxon>
        <taxon>metagenomes</taxon>
        <taxon>ecological metagenomes</taxon>
    </lineage>
</organism>
<keyword evidence="1" id="KW-0812">Transmembrane</keyword>
<evidence type="ECO:0000313" key="2">
    <source>
        <dbReference type="EMBL" id="MPN30708.1"/>
    </source>
</evidence>
<proteinExistence type="predicted"/>